<name>A0A1G6MI79_9BRAD</name>
<dbReference type="PANTHER" id="PTHR42896">
    <property type="entry name" value="XYLULOSE-1,5-BISPHOSPHATE (XUBP) PHOSPHATASE"/>
    <property type="match status" value="1"/>
</dbReference>
<dbReference type="EMBL" id="FMZW01000003">
    <property type="protein sequence ID" value="SDC54974.1"/>
    <property type="molecule type" value="Genomic_DNA"/>
</dbReference>
<accession>A0A1G6MI79</accession>
<dbReference type="Proteomes" id="UP000199245">
    <property type="component" value="Unassembled WGS sequence"/>
</dbReference>
<dbReference type="SUPFAM" id="SSF56784">
    <property type="entry name" value="HAD-like"/>
    <property type="match status" value="1"/>
</dbReference>
<dbReference type="RefSeq" id="WP_092079884.1">
    <property type="nucleotide sequence ID" value="NZ_FMZW01000003.1"/>
</dbReference>
<dbReference type="InterPro" id="IPR044999">
    <property type="entry name" value="CbbY-like"/>
</dbReference>
<dbReference type="Pfam" id="PF00702">
    <property type="entry name" value="Hydrolase"/>
    <property type="match status" value="1"/>
</dbReference>
<dbReference type="Gene3D" id="1.10.150.240">
    <property type="entry name" value="Putative phosphatase, domain 2"/>
    <property type="match status" value="1"/>
</dbReference>
<dbReference type="PANTHER" id="PTHR42896:SF2">
    <property type="entry name" value="CBBY-LIKE PROTEIN"/>
    <property type="match status" value="1"/>
</dbReference>
<proteinExistence type="predicted"/>
<dbReference type="InterPro" id="IPR023214">
    <property type="entry name" value="HAD_sf"/>
</dbReference>
<dbReference type="SFLD" id="SFLDF00035">
    <property type="entry name" value="phosphoglycolate_phosphatase"/>
    <property type="match status" value="1"/>
</dbReference>
<dbReference type="Gene3D" id="3.40.50.1000">
    <property type="entry name" value="HAD superfamily/HAD-like"/>
    <property type="match status" value="1"/>
</dbReference>
<dbReference type="InterPro" id="IPR023198">
    <property type="entry name" value="PGP-like_dom2"/>
</dbReference>
<dbReference type="InterPro" id="IPR036412">
    <property type="entry name" value="HAD-like_sf"/>
</dbReference>
<dbReference type="AlphaFoldDB" id="A0A1G6MI79"/>
<evidence type="ECO:0000313" key="2">
    <source>
        <dbReference type="Proteomes" id="UP000199245"/>
    </source>
</evidence>
<dbReference type="SFLD" id="SFLDG01129">
    <property type="entry name" value="C1.5:_HAD__Beta-PGM__Phosphata"/>
    <property type="match status" value="1"/>
</dbReference>
<dbReference type="SFLD" id="SFLDG01135">
    <property type="entry name" value="C1.5.6:_HAD__Beta-PGM__Phospha"/>
    <property type="match status" value="1"/>
</dbReference>
<evidence type="ECO:0000313" key="1">
    <source>
        <dbReference type="EMBL" id="SDC54974.1"/>
    </source>
</evidence>
<protein>
    <submittedName>
        <fullName evidence="1">Haloacid dehalogenase superfamily, subfamily IA, variant 3 with third motif having DD or ED</fullName>
    </submittedName>
</protein>
<dbReference type="PRINTS" id="PR00413">
    <property type="entry name" value="HADHALOGNASE"/>
</dbReference>
<dbReference type="GO" id="GO:0016787">
    <property type="term" value="F:hydrolase activity"/>
    <property type="evidence" value="ECO:0007669"/>
    <property type="project" value="InterPro"/>
</dbReference>
<dbReference type="InterPro" id="IPR006439">
    <property type="entry name" value="HAD-SF_hydro_IA"/>
</dbReference>
<sequence length="238" mass="25541">MNEALAVIRTAGMRDIIASARALIFDVDGTLAETEEVHRRAFNEAFAEAGLDWFWDQVTYARLLRVAGGKERIRAFDQRNAVPMRTFAEIADLHRIKTARYAALIAAGGCPLRPGVRAWLAGARSRGQRLAIATTTSHGNIDALLSVSLGLDWADQFEAIVAGDDVPRKKPAPDVYTEVLTRLGLGPGDCVAIEDSGNGLAAAAGAGIPVVITRSTYFSDDDFTEALLVVDDLSDIDA</sequence>
<gene>
    <name evidence="1" type="ORF">SAMN05216337_1003259</name>
</gene>
<reference evidence="1 2" key="1">
    <citation type="submission" date="2016-10" db="EMBL/GenBank/DDBJ databases">
        <authorList>
            <person name="de Groot N.N."/>
        </authorList>
    </citation>
    <scope>NUCLEOTIDE SEQUENCE [LARGE SCALE GENOMIC DNA]</scope>
    <source>
        <strain evidence="1 2">R5</strain>
    </source>
</reference>
<organism evidence="1 2">
    <name type="scientific">Bradyrhizobium brasilense</name>
    <dbReference type="NCBI Taxonomy" id="1419277"/>
    <lineage>
        <taxon>Bacteria</taxon>
        <taxon>Pseudomonadati</taxon>
        <taxon>Pseudomonadota</taxon>
        <taxon>Alphaproteobacteria</taxon>
        <taxon>Hyphomicrobiales</taxon>
        <taxon>Nitrobacteraceae</taxon>
        <taxon>Bradyrhizobium</taxon>
    </lineage>
</organism>
<dbReference type="NCBIfam" id="TIGR01509">
    <property type="entry name" value="HAD-SF-IA-v3"/>
    <property type="match status" value="1"/>
</dbReference>
<dbReference type="SFLD" id="SFLDS00003">
    <property type="entry name" value="Haloacid_Dehalogenase"/>
    <property type="match status" value="1"/>
</dbReference>